<dbReference type="SUPFAM" id="SSF54909">
    <property type="entry name" value="Dimeric alpha+beta barrel"/>
    <property type="match status" value="1"/>
</dbReference>
<proteinExistence type="predicted"/>
<dbReference type="AlphaFoldDB" id="X0TLB8"/>
<gene>
    <name evidence="2" type="ORF">S01H1_27192</name>
</gene>
<dbReference type="Pfam" id="PF07045">
    <property type="entry name" value="DUF1330"/>
    <property type="match status" value="1"/>
</dbReference>
<evidence type="ECO:0000259" key="1">
    <source>
        <dbReference type="Pfam" id="PF07045"/>
    </source>
</evidence>
<dbReference type="InterPro" id="IPR010753">
    <property type="entry name" value="DUF1330"/>
</dbReference>
<accession>X0TLB8</accession>
<dbReference type="PANTHER" id="PTHR41521">
    <property type="match status" value="1"/>
</dbReference>
<name>X0TLB8_9ZZZZ</name>
<dbReference type="PANTHER" id="PTHR41521:SF4">
    <property type="entry name" value="BLR0684 PROTEIN"/>
    <property type="match status" value="1"/>
</dbReference>
<reference evidence="2" key="1">
    <citation type="journal article" date="2014" name="Front. Microbiol.">
        <title>High frequency of phylogenetically diverse reductive dehalogenase-homologous genes in deep subseafloor sedimentary metagenomes.</title>
        <authorList>
            <person name="Kawai M."/>
            <person name="Futagami T."/>
            <person name="Toyoda A."/>
            <person name="Takaki Y."/>
            <person name="Nishi S."/>
            <person name="Hori S."/>
            <person name="Arai W."/>
            <person name="Tsubouchi T."/>
            <person name="Morono Y."/>
            <person name="Uchiyama I."/>
            <person name="Ito T."/>
            <person name="Fujiyama A."/>
            <person name="Inagaki F."/>
            <person name="Takami H."/>
        </authorList>
    </citation>
    <scope>NUCLEOTIDE SEQUENCE</scope>
    <source>
        <strain evidence="2">Expedition CK06-06</strain>
    </source>
</reference>
<dbReference type="Gene3D" id="3.30.70.100">
    <property type="match status" value="1"/>
</dbReference>
<dbReference type="EMBL" id="BARS01016536">
    <property type="protein sequence ID" value="GAF88046.1"/>
    <property type="molecule type" value="Genomic_DNA"/>
</dbReference>
<evidence type="ECO:0000313" key="2">
    <source>
        <dbReference type="EMBL" id="GAF88046.1"/>
    </source>
</evidence>
<dbReference type="InterPro" id="IPR011008">
    <property type="entry name" value="Dimeric_a/b-barrel"/>
</dbReference>
<feature type="domain" description="DUF1330" evidence="1">
    <location>
        <begin position="2"/>
        <end position="93"/>
    </location>
</feature>
<organism evidence="2">
    <name type="scientific">marine sediment metagenome</name>
    <dbReference type="NCBI Taxonomy" id="412755"/>
    <lineage>
        <taxon>unclassified sequences</taxon>
        <taxon>metagenomes</taxon>
        <taxon>ecological metagenomes</taxon>
    </lineage>
</organism>
<sequence length="99" mass="10903">MPGYVIVNYNVNDLEAYQKYPPAVGPTIAQYGGKVLVADREVKHVEGSPKQVIVIIEFESEEAAQQWYNSPEYTAVKGLRTSATEGWLAIAKGFVMPKG</sequence>
<comment type="caution">
    <text evidence="2">The sequence shown here is derived from an EMBL/GenBank/DDBJ whole genome shotgun (WGS) entry which is preliminary data.</text>
</comment>
<protein>
    <recommendedName>
        <fullName evidence="1">DUF1330 domain-containing protein</fullName>
    </recommendedName>
</protein>